<keyword evidence="1" id="KW-0732">Signal</keyword>
<dbReference type="PATRIC" id="fig|171383.3.peg.4288"/>
<protein>
    <submittedName>
        <fullName evidence="2">Uncharacterized protein</fullName>
    </submittedName>
</protein>
<reference evidence="3" key="1">
    <citation type="submission" date="2015-08" db="EMBL/GenBank/DDBJ databases">
        <title>Vibrio galatheae sp. nov., a novel member of the Vibrionaceae family isolated from the Solomon Islands.</title>
        <authorList>
            <person name="Giubergia S."/>
            <person name="Machado H."/>
            <person name="Mateiu R.V."/>
            <person name="Gram L."/>
        </authorList>
    </citation>
    <scope>NUCLEOTIDE SEQUENCE [LARGE SCALE GENOMIC DNA]</scope>
    <source>
        <strain evidence="3">DSM 19134</strain>
    </source>
</reference>
<dbReference type="Proteomes" id="UP000037530">
    <property type="component" value="Unassembled WGS sequence"/>
</dbReference>
<evidence type="ECO:0000313" key="2">
    <source>
        <dbReference type="EMBL" id="KOO05625.1"/>
    </source>
</evidence>
<gene>
    <name evidence="2" type="ORF">AKJ31_20980</name>
</gene>
<dbReference type="OrthoDB" id="5906607at2"/>
<evidence type="ECO:0000313" key="3">
    <source>
        <dbReference type="Proteomes" id="UP000037530"/>
    </source>
</evidence>
<dbReference type="RefSeq" id="WP_053410984.1">
    <property type="nucleotide sequence ID" value="NZ_DAIPHI010000047.1"/>
</dbReference>
<name>A0A0M0HU80_9VIBR</name>
<dbReference type="STRING" id="171383.AKJ31_20980"/>
<evidence type="ECO:0000256" key="1">
    <source>
        <dbReference type="SAM" id="SignalP"/>
    </source>
</evidence>
<feature type="chain" id="PRO_5005600238" evidence="1">
    <location>
        <begin position="18"/>
        <end position="519"/>
    </location>
</feature>
<organism evidence="2 3">
    <name type="scientific">Vibrio hepatarius</name>
    <dbReference type="NCBI Taxonomy" id="171383"/>
    <lineage>
        <taxon>Bacteria</taxon>
        <taxon>Pseudomonadati</taxon>
        <taxon>Pseudomonadota</taxon>
        <taxon>Gammaproteobacteria</taxon>
        <taxon>Vibrionales</taxon>
        <taxon>Vibrionaceae</taxon>
        <taxon>Vibrio</taxon>
        <taxon>Vibrio oreintalis group</taxon>
    </lineage>
</organism>
<sequence>MKKRTLTSLAITLGVFAWLQTETTSGTTPPYTEPLSEVDVHKSRQHSSSFPLYNDSTHSAATPELTLDVAEDITPAAEPTQPAEFNVIPGEPLTPHHIDSRTQTHAITAKPNELVAADDNSKPVLNQDAYLRIESEISSWELIEGKPTKLSLWAADLFDDPEHDFLSKRIELTLSGVKLTGTSTLELKGIPAATVVPKLTISARDDHHGVEEDAWVSVHFDLPLISPSQLFRHPLEGETVYRLETTSNLAGQSTPYEVVYCEAFKFIQKDVYYAASTNKTQCPNEDRLQKIGNYVVNGDDLIVSSRRSSFDAEQTWTLKKQYASIKHPEVENYFVSVYDGKQFESYTMQKSRSAMEQRINAPTGRYLYQIAFFDYLLPLRNGEYLVSEIGNFIYNHNTEVVGPFGETIDSDLNLRTYQQSLRCVDVAFWYNSHVIAGQGDYQIDIITSPYPYDPTYNIDCHEYTSNLTTGQISLAFDLNYSPYDELLSGEVYSYILRPKPEFAEHVEEIKLNLIYSHPN</sequence>
<comment type="caution">
    <text evidence="2">The sequence shown here is derived from an EMBL/GenBank/DDBJ whole genome shotgun (WGS) entry which is preliminary data.</text>
</comment>
<feature type="signal peptide" evidence="1">
    <location>
        <begin position="1"/>
        <end position="17"/>
    </location>
</feature>
<keyword evidence="3" id="KW-1185">Reference proteome</keyword>
<proteinExistence type="predicted"/>
<dbReference type="AlphaFoldDB" id="A0A0M0HU80"/>
<dbReference type="EMBL" id="LHPI01000035">
    <property type="protein sequence ID" value="KOO05625.1"/>
    <property type="molecule type" value="Genomic_DNA"/>
</dbReference>
<accession>A0A0M0HU80</accession>